<dbReference type="SMART" id="SM00382">
    <property type="entry name" value="AAA"/>
    <property type="match status" value="1"/>
</dbReference>
<evidence type="ECO:0000259" key="14">
    <source>
        <dbReference type="SMART" id="SM00760"/>
    </source>
</evidence>
<keyword evidence="5 8" id="KW-0067">ATP-binding</keyword>
<dbReference type="FunFam" id="1.10.8.60:FF:000003">
    <property type="entry name" value="Chromosomal replication initiator protein DnaA"/>
    <property type="match status" value="1"/>
</dbReference>
<dbReference type="GO" id="GO:0008289">
    <property type="term" value="F:lipid binding"/>
    <property type="evidence" value="ECO:0007669"/>
    <property type="project" value="UniProtKB-KW"/>
</dbReference>
<dbReference type="RefSeq" id="WP_074950498.1">
    <property type="nucleotide sequence ID" value="NZ_FPBV01000005.1"/>
</dbReference>
<dbReference type="Gene3D" id="3.40.50.300">
    <property type="entry name" value="P-loop containing nucleotide triphosphate hydrolases"/>
    <property type="match status" value="1"/>
</dbReference>
<dbReference type="InterPro" id="IPR027417">
    <property type="entry name" value="P-loop_NTPase"/>
</dbReference>
<proteinExistence type="inferred from homology"/>
<keyword evidence="2 8" id="KW-0963">Cytoplasm</keyword>
<keyword evidence="6 8" id="KW-0446">Lipid-binding</keyword>
<keyword evidence="7 8" id="KW-0238">DNA-binding</keyword>
<comment type="caution">
    <text evidence="8">Lacks conserved residue(s) required for the propagation of feature annotation.</text>
</comment>
<evidence type="ECO:0000256" key="8">
    <source>
        <dbReference type="HAMAP-Rule" id="MF_00377"/>
    </source>
</evidence>
<evidence type="ECO:0000256" key="10">
    <source>
        <dbReference type="RuleBase" id="RU000577"/>
    </source>
</evidence>
<dbReference type="Pfam" id="PF00308">
    <property type="entry name" value="Bac_DnaA"/>
    <property type="match status" value="1"/>
</dbReference>
<feature type="region of interest" description="Disordered" evidence="12">
    <location>
        <begin position="91"/>
        <end position="115"/>
    </location>
</feature>
<feature type="binding site" evidence="8">
    <location>
        <position position="172"/>
    </location>
    <ligand>
        <name>ATP</name>
        <dbReference type="ChEBI" id="CHEBI:30616"/>
    </ligand>
</feature>
<comment type="similarity">
    <text evidence="1 8 11">Belongs to the DnaA family.</text>
</comment>
<feature type="region of interest" description="Domain III, AAA+ region" evidence="8">
    <location>
        <begin position="124"/>
        <end position="340"/>
    </location>
</feature>
<evidence type="ECO:0000256" key="7">
    <source>
        <dbReference type="ARBA" id="ARBA00023125"/>
    </source>
</evidence>
<dbReference type="PANTHER" id="PTHR30050:SF2">
    <property type="entry name" value="CHROMOSOMAL REPLICATION INITIATOR PROTEIN DNAA"/>
    <property type="match status" value="1"/>
</dbReference>
<dbReference type="SMART" id="SM00760">
    <property type="entry name" value="Bac_DnaA_C"/>
    <property type="match status" value="1"/>
</dbReference>
<evidence type="ECO:0000256" key="5">
    <source>
        <dbReference type="ARBA" id="ARBA00022840"/>
    </source>
</evidence>
<dbReference type="CDD" id="cd00009">
    <property type="entry name" value="AAA"/>
    <property type="match status" value="1"/>
</dbReference>
<dbReference type="GO" id="GO:0005524">
    <property type="term" value="F:ATP binding"/>
    <property type="evidence" value="ECO:0007669"/>
    <property type="project" value="UniProtKB-UniRule"/>
</dbReference>
<sequence length="463" mass="52402">MSPVSSAFDAVFFQNLWDKVLDMLGEQMSGPSLQTWFGGTQIVDYNPEENAITIFVPTTFARNWIYNNYRDVIRSFLTTLTDQEYTLKFTTSLDPTPDAEKAPSEAGAEPAPAADDTVKAEALPLNPRYTFETFVIGNSNRFAHAACLAVAERPAERYNPLFIYGGVGLGKTHLMHAIAHHVMRRKPELKVLYLSSERFTNEFIAAILDNSTGDFRNRYRNIDVLLIDDIQFIAGKESTQEEFFHTFNALHEAHKQIVISSDRPPKEISTLEDRLRSRFEWGLITDIHPPDLETRIAILQRKAKADGIDLPEEVAYFIATQIDSNIRELEGALVRLIAYSSLVNQDITLELAEQALQEMIAHHKPRTVTVEQIQKVISDHFGLKPDDLKAKKRTKNVAFPRQIAMYLARELTDLSLPKIGESFGGRDHTTVLHACEKVSQELARDPQLKSTVERLAEAIRTLF</sequence>
<dbReference type="NCBIfam" id="TIGR00362">
    <property type="entry name" value="DnaA"/>
    <property type="match status" value="1"/>
</dbReference>
<dbReference type="InterPro" id="IPR001957">
    <property type="entry name" value="Chromosome_initiator_DnaA"/>
</dbReference>
<feature type="binding site" evidence="8">
    <location>
        <position position="168"/>
    </location>
    <ligand>
        <name>ATP</name>
        <dbReference type="ChEBI" id="CHEBI:30616"/>
    </ligand>
</feature>
<feature type="region of interest" description="Domain I, interacts with DnaA modulators" evidence="8">
    <location>
        <begin position="1"/>
        <end position="108"/>
    </location>
</feature>
<dbReference type="PANTHER" id="PTHR30050">
    <property type="entry name" value="CHROMOSOMAL REPLICATION INITIATOR PROTEIN DNAA"/>
    <property type="match status" value="1"/>
</dbReference>
<feature type="binding site" evidence="8">
    <location>
        <position position="171"/>
    </location>
    <ligand>
        <name>ATP</name>
        <dbReference type="ChEBI" id="CHEBI:30616"/>
    </ligand>
</feature>
<evidence type="ECO:0000256" key="3">
    <source>
        <dbReference type="ARBA" id="ARBA00022705"/>
    </source>
</evidence>
<dbReference type="GO" id="GO:0005737">
    <property type="term" value="C:cytoplasm"/>
    <property type="evidence" value="ECO:0007669"/>
    <property type="project" value="UniProtKB-SubCell"/>
</dbReference>
<comment type="domain">
    <text evidence="8">Domain I is involved in oligomerization and binding regulators, domain II is flexibile and of varying length in different bacteria, domain III forms the AAA+ region, while domain IV binds dsDNA.</text>
</comment>
<feature type="domain" description="AAA+ ATPase" evidence="13">
    <location>
        <begin position="157"/>
        <end position="285"/>
    </location>
</feature>
<evidence type="ECO:0000256" key="6">
    <source>
        <dbReference type="ARBA" id="ARBA00023121"/>
    </source>
</evidence>
<evidence type="ECO:0000313" key="16">
    <source>
        <dbReference type="Proteomes" id="UP000183508"/>
    </source>
</evidence>
<evidence type="ECO:0000256" key="1">
    <source>
        <dbReference type="ARBA" id="ARBA00006583"/>
    </source>
</evidence>
<dbReference type="Pfam" id="PF11638">
    <property type="entry name" value="DnaA_N"/>
    <property type="match status" value="1"/>
</dbReference>
<evidence type="ECO:0000256" key="9">
    <source>
        <dbReference type="NCBIfam" id="TIGR00362"/>
    </source>
</evidence>
<dbReference type="SUPFAM" id="SSF48295">
    <property type="entry name" value="TrpR-like"/>
    <property type="match status" value="1"/>
</dbReference>
<dbReference type="Gene3D" id="1.10.1750.10">
    <property type="match status" value="1"/>
</dbReference>
<dbReference type="SUPFAM" id="SSF52540">
    <property type="entry name" value="P-loop containing nucleoside triphosphate hydrolases"/>
    <property type="match status" value="1"/>
</dbReference>
<feature type="domain" description="Chromosomal replication initiator DnaA C-terminal" evidence="14">
    <location>
        <begin position="369"/>
        <end position="438"/>
    </location>
</feature>
<dbReference type="Pfam" id="PF08299">
    <property type="entry name" value="Bac_DnaA_C"/>
    <property type="match status" value="1"/>
</dbReference>
<name>A0A1I7HN16_9BACL</name>
<feature type="compositionally biased region" description="Low complexity" evidence="12">
    <location>
        <begin position="104"/>
        <end position="114"/>
    </location>
</feature>
<dbReference type="Gene3D" id="3.30.300.180">
    <property type="match status" value="1"/>
</dbReference>
<dbReference type="GO" id="GO:0006270">
    <property type="term" value="P:DNA replication initiation"/>
    <property type="evidence" value="ECO:0007669"/>
    <property type="project" value="UniProtKB-UniRule"/>
</dbReference>
<dbReference type="eggNOG" id="COG0593">
    <property type="taxonomic scope" value="Bacteria"/>
</dbReference>
<dbReference type="Gene3D" id="1.10.8.60">
    <property type="match status" value="1"/>
</dbReference>
<dbReference type="GO" id="GO:0006275">
    <property type="term" value="P:regulation of DNA replication"/>
    <property type="evidence" value="ECO:0007669"/>
    <property type="project" value="UniProtKB-UniRule"/>
</dbReference>
<accession>A0A1I7HN16</accession>
<reference evidence="16" key="1">
    <citation type="submission" date="2016-10" db="EMBL/GenBank/DDBJ databases">
        <authorList>
            <person name="Varghese N."/>
        </authorList>
    </citation>
    <scope>NUCLEOTIDE SEQUENCE [LARGE SCALE GENOMIC DNA]</scope>
    <source>
        <strain evidence="16">DSM 17980</strain>
    </source>
</reference>
<dbReference type="PROSITE" id="PS01008">
    <property type="entry name" value="DNAA"/>
    <property type="match status" value="1"/>
</dbReference>
<gene>
    <name evidence="8" type="primary">dnaA</name>
    <name evidence="15" type="ORF">SAMN05421543_1058</name>
</gene>
<keyword evidence="3 8" id="KW-0235">DNA replication</keyword>
<organism evidence="15 16">
    <name type="scientific">Alicyclobacillus macrosporangiidus</name>
    <dbReference type="NCBI Taxonomy" id="392015"/>
    <lineage>
        <taxon>Bacteria</taxon>
        <taxon>Bacillati</taxon>
        <taxon>Bacillota</taxon>
        <taxon>Bacilli</taxon>
        <taxon>Bacillales</taxon>
        <taxon>Alicyclobacillaceae</taxon>
        <taxon>Alicyclobacillus</taxon>
    </lineage>
</organism>
<evidence type="ECO:0000256" key="12">
    <source>
        <dbReference type="SAM" id="MobiDB-lite"/>
    </source>
</evidence>
<dbReference type="InterPro" id="IPR003593">
    <property type="entry name" value="AAA+_ATPase"/>
</dbReference>
<dbReference type="InterPro" id="IPR013317">
    <property type="entry name" value="DnaA_dom"/>
</dbReference>
<dbReference type="GO" id="GO:0003688">
    <property type="term" value="F:DNA replication origin binding"/>
    <property type="evidence" value="ECO:0007669"/>
    <property type="project" value="UniProtKB-UniRule"/>
</dbReference>
<dbReference type="InterPro" id="IPR038454">
    <property type="entry name" value="DnaA_N_sf"/>
</dbReference>
<dbReference type="OrthoDB" id="9807019at2"/>
<evidence type="ECO:0000256" key="2">
    <source>
        <dbReference type="ARBA" id="ARBA00022490"/>
    </source>
</evidence>
<evidence type="ECO:0000259" key="13">
    <source>
        <dbReference type="SMART" id="SM00382"/>
    </source>
</evidence>
<evidence type="ECO:0000256" key="11">
    <source>
        <dbReference type="RuleBase" id="RU004227"/>
    </source>
</evidence>
<dbReference type="InterPro" id="IPR018312">
    <property type="entry name" value="Chromosome_initiator_DnaA_CS"/>
</dbReference>
<keyword evidence="4 8" id="KW-0547">Nucleotide-binding</keyword>
<dbReference type="FunFam" id="1.10.1750.10:FF:000002">
    <property type="entry name" value="Chromosomal replication initiator protein DnaA"/>
    <property type="match status" value="1"/>
</dbReference>
<dbReference type="STRING" id="392015.SAMN05421543_1058"/>
<dbReference type="NCBIfam" id="NF010686">
    <property type="entry name" value="PRK14086.1"/>
    <property type="match status" value="1"/>
</dbReference>
<dbReference type="Proteomes" id="UP000183508">
    <property type="component" value="Unassembled WGS sequence"/>
</dbReference>
<keyword evidence="16" id="KW-1185">Reference proteome</keyword>
<evidence type="ECO:0000313" key="15">
    <source>
        <dbReference type="EMBL" id="SFU62154.1"/>
    </source>
</evidence>
<dbReference type="GO" id="GO:0005886">
    <property type="term" value="C:plasma membrane"/>
    <property type="evidence" value="ECO:0007669"/>
    <property type="project" value="TreeGrafter"/>
</dbReference>
<dbReference type="EMBL" id="FPBV01000005">
    <property type="protein sequence ID" value="SFU62154.1"/>
    <property type="molecule type" value="Genomic_DNA"/>
</dbReference>
<comment type="function">
    <text evidence="8 10">Plays an essential role in the initiation and regulation of chromosomal replication. ATP-DnaA binds to the origin of replication (oriC) to initiate formation of the DNA replication initiation complex once per cell cycle. Binds the DnaA box (a 9 base pair repeat at the origin) and separates the double-stranded (ds)DNA. Forms a right-handed helical filament on oriC DNA; dsDNA binds to the exterior of the filament while single-stranded (ss)DNA is stabiized in the filament's interior. The ATP-DnaA-oriC complex binds and stabilizes one strand of the AT-rich DNA unwinding element (DUE), permitting loading of DNA polymerase. After initiation quickly degrades to an ADP-DnaA complex that is not apt for DNA replication. Binds acidic phospholipids.</text>
</comment>
<dbReference type="InterPro" id="IPR020591">
    <property type="entry name" value="Chromosome_initiator_DnaA-like"/>
</dbReference>
<feature type="region of interest" description="Domain IV, binds dsDNA" evidence="8">
    <location>
        <begin position="341"/>
        <end position="463"/>
    </location>
</feature>
<dbReference type="CDD" id="cd06571">
    <property type="entry name" value="Bac_DnaA_C"/>
    <property type="match status" value="1"/>
</dbReference>
<dbReference type="PRINTS" id="PR00051">
    <property type="entry name" value="DNAA"/>
</dbReference>
<evidence type="ECO:0000256" key="4">
    <source>
        <dbReference type="ARBA" id="ARBA00022741"/>
    </source>
</evidence>
<dbReference type="InterPro" id="IPR010921">
    <property type="entry name" value="Trp_repressor/repl_initiator"/>
</dbReference>
<comment type="subunit">
    <text evidence="8">Oligomerizes as a right-handed, spiral filament on DNA at oriC.</text>
</comment>
<feature type="binding site" evidence="8">
    <location>
        <position position="170"/>
    </location>
    <ligand>
        <name>ATP</name>
        <dbReference type="ChEBI" id="CHEBI:30616"/>
    </ligand>
</feature>
<dbReference type="HAMAP" id="MF_00377">
    <property type="entry name" value="DnaA_bact"/>
    <property type="match status" value="1"/>
</dbReference>
<dbReference type="InterPro" id="IPR013159">
    <property type="entry name" value="DnaA_C"/>
</dbReference>
<dbReference type="InterPro" id="IPR024633">
    <property type="entry name" value="DnaA_N_dom"/>
</dbReference>
<dbReference type="FunFam" id="3.40.50.300:FF:000150">
    <property type="entry name" value="Chromosomal replication initiator protein DnaA"/>
    <property type="match status" value="1"/>
</dbReference>
<comment type="subcellular location">
    <subcellularLocation>
        <location evidence="8">Cytoplasm</location>
    </subcellularLocation>
</comment>
<dbReference type="AlphaFoldDB" id="A0A1I7HN16"/>
<protein>
    <recommendedName>
        <fullName evidence="8 9">Chromosomal replication initiator protein DnaA</fullName>
    </recommendedName>
</protein>